<dbReference type="AlphaFoldDB" id="A0A167PKM9"/>
<name>A0A167PKM9_CALVF</name>
<feature type="compositionally biased region" description="Basic and acidic residues" evidence="1">
    <location>
        <begin position="83"/>
        <end position="98"/>
    </location>
</feature>
<dbReference type="Proteomes" id="UP000076738">
    <property type="component" value="Unassembled WGS sequence"/>
</dbReference>
<reference evidence="2 3" key="1">
    <citation type="journal article" date="2016" name="Mol. Biol. Evol.">
        <title>Comparative Genomics of Early-Diverging Mushroom-Forming Fungi Provides Insights into the Origins of Lignocellulose Decay Capabilities.</title>
        <authorList>
            <person name="Nagy L.G."/>
            <person name="Riley R."/>
            <person name="Tritt A."/>
            <person name="Adam C."/>
            <person name="Daum C."/>
            <person name="Floudas D."/>
            <person name="Sun H."/>
            <person name="Yadav J.S."/>
            <person name="Pangilinan J."/>
            <person name="Larsson K.H."/>
            <person name="Matsuura K."/>
            <person name="Barry K."/>
            <person name="Labutti K."/>
            <person name="Kuo R."/>
            <person name="Ohm R.A."/>
            <person name="Bhattacharya S.S."/>
            <person name="Shirouzu T."/>
            <person name="Yoshinaga Y."/>
            <person name="Martin F.M."/>
            <person name="Grigoriev I.V."/>
            <person name="Hibbett D.S."/>
        </authorList>
    </citation>
    <scope>NUCLEOTIDE SEQUENCE [LARGE SCALE GENOMIC DNA]</scope>
    <source>
        <strain evidence="2 3">TUFC12733</strain>
    </source>
</reference>
<dbReference type="EMBL" id="KV417274">
    <property type="protein sequence ID" value="KZO98896.1"/>
    <property type="molecule type" value="Genomic_DNA"/>
</dbReference>
<feature type="region of interest" description="Disordered" evidence="1">
    <location>
        <begin position="83"/>
        <end position="131"/>
    </location>
</feature>
<evidence type="ECO:0000256" key="1">
    <source>
        <dbReference type="SAM" id="MobiDB-lite"/>
    </source>
</evidence>
<dbReference type="OrthoDB" id="2595043at2759"/>
<protein>
    <submittedName>
        <fullName evidence="2">Uncharacterized protein</fullName>
    </submittedName>
</protein>
<accession>A0A167PKM9</accession>
<evidence type="ECO:0000313" key="2">
    <source>
        <dbReference type="EMBL" id="KZO98896.1"/>
    </source>
</evidence>
<feature type="region of interest" description="Disordered" evidence="1">
    <location>
        <begin position="1"/>
        <end position="22"/>
    </location>
</feature>
<evidence type="ECO:0000313" key="3">
    <source>
        <dbReference type="Proteomes" id="UP000076738"/>
    </source>
</evidence>
<organism evidence="2 3">
    <name type="scientific">Calocera viscosa (strain TUFC12733)</name>
    <dbReference type="NCBI Taxonomy" id="1330018"/>
    <lineage>
        <taxon>Eukaryota</taxon>
        <taxon>Fungi</taxon>
        <taxon>Dikarya</taxon>
        <taxon>Basidiomycota</taxon>
        <taxon>Agaricomycotina</taxon>
        <taxon>Dacrymycetes</taxon>
        <taxon>Dacrymycetales</taxon>
        <taxon>Dacrymycetaceae</taxon>
        <taxon>Calocera</taxon>
    </lineage>
</organism>
<sequence>MSDDRRQAYHGSKSTNGRTAHEEATQLTDLLHNLRAFNPADPSSSQDIGQLLKSLEQADGIAKGVDSRLDTLLQDLEGMIGKLEAERAEGRTPGREEESGIEELKEEVETQLASDIGRDPSSSEDAAHRKS</sequence>
<proteinExistence type="predicted"/>
<keyword evidence="3" id="KW-1185">Reference proteome</keyword>
<gene>
    <name evidence="2" type="ORF">CALVIDRAFT_534993</name>
</gene>